<dbReference type="PANTHER" id="PTHR21719:SF1">
    <property type="entry name" value="FI06402P-RELATED"/>
    <property type="match status" value="1"/>
</dbReference>
<dbReference type="OrthoDB" id="6370328at2759"/>
<accession>A0A0N8E7H9</accession>
<evidence type="ECO:0000256" key="1">
    <source>
        <dbReference type="RuleBase" id="RU003818"/>
    </source>
</evidence>
<dbReference type="SMART" id="SM00141">
    <property type="entry name" value="PDGF"/>
    <property type="match status" value="1"/>
</dbReference>
<evidence type="ECO:0000313" key="4">
    <source>
        <dbReference type="EMBL" id="JAN40501.1"/>
    </source>
</evidence>
<dbReference type="GO" id="GO:0008083">
    <property type="term" value="F:growth factor activity"/>
    <property type="evidence" value="ECO:0007669"/>
    <property type="project" value="UniProtKB-KW"/>
</dbReference>
<dbReference type="InterPro" id="IPR029034">
    <property type="entry name" value="Cystine-knot_cytokine"/>
</dbReference>
<dbReference type="PANTHER" id="PTHR21719">
    <property type="entry name" value="FI06402P-RELATED"/>
    <property type="match status" value="1"/>
</dbReference>
<evidence type="ECO:0000313" key="5">
    <source>
        <dbReference type="EMBL" id="KZS16699.1"/>
    </source>
</evidence>
<dbReference type="InterPro" id="IPR000072">
    <property type="entry name" value="PDGF/VEGF_dom"/>
</dbReference>
<dbReference type="Pfam" id="PF00341">
    <property type="entry name" value="PDGF"/>
    <property type="match status" value="1"/>
</dbReference>
<protein>
    <submittedName>
        <fullName evidence="4">Vascular endothelial growth factor A-A</fullName>
    </submittedName>
</protein>
<keyword evidence="6" id="KW-1185">Reference proteome</keyword>
<dbReference type="Gene3D" id="2.10.90.10">
    <property type="entry name" value="Cystine-knot cytokines"/>
    <property type="match status" value="1"/>
</dbReference>
<dbReference type="SUPFAM" id="SSF57501">
    <property type="entry name" value="Cystine-knot cytokines"/>
    <property type="match status" value="1"/>
</dbReference>
<sequence>MASSLREPSVLPLLKILFSLSVILIMADASTPKIGDKRVGFKKNVNIARQWTCKNPQPRLVYVGQMEDYAAPNVVYLPSALLVHRCDDSAGCCLTPGQTCSSVEHLEELVSFVVHAVVSSDAHGPHHQHASHGIKKREKKVTVSINNHTQCECVGRNNLRARRSSFVHRISVNAH</sequence>
<dbReference type="AlphaFoldDB" id="A0A0N8E7H9"/>
<dbReference type="EMBL" id="GDIQ01054236">
    <property type="protein sequence ID" value="JAN40501.1"/>
    <property type="molecule type" value="Transcribed_RNA"/>
</dbReference>
<evidence type="ECO:0000313" key="6">
    <source>
        <dbReference type="Proteomes" id="UP000076858"/>
    </source>
</evidence>
<dbReference type="FunFam" id="2.10.90.10:FF:000079">
    <property type="entry name" value="Uncharacterized protein"/>
    <property type="match status" value="1"/>
</dbReference>
<feature type="domain" description="Platelet-derived growth factor (PDGF) family profile" evidence="3">
    <location>
        <begin position="37"/>
        <end position="158"/>
    </location>
</feature>
<feature type="chain" id="PRO_5013460558" evidence="2">
    <location>
        <begin position="30"/>
        <end position="175"/>
    </location>
</feature>
<dbReference type="GO" id="GO:0035099">
    <property type="term" value="P:hemocyte migration"/>
    <property type="evidence" value="ECO:0007669"/>
    <property type="project" value="TreeGrafter"/>
</dbReference>
<evidence type="ECO:0000259" key="3">
    <source>
        <dbReference type="PROSITE" id="PS50278"/>
    </source>
</evidence>
<organism evidence="4">
    <name type="scientific">Daphnia magna</name>
    <dbReference type="NCBI Taxonomy" id="35525"/>
    <lineage>
        <taxon>Eukaryota</taxon>
        <taxon>Metazoa</taxon>
        <taxon>Ecdysozoa</taxon>
        <taxon>Arthropoda</taxon>
        <taxon>Crustacea</taxon>
        <taxon>Branchiopoda</taxon>
        <taxon>Diplostraca</taxon>
        <taxon>Cladocera</taxon>
        <taxon>Anomopoda</taxon>
        <taxon>Daphniidae</taxon>
        <taxon>Daphnia</taxon>
    </lineage>
</organism>
<dbReference type="Proteomes" id="UP000076858">
    <property type="component" value="Unassembled WGS sequence"/>
</dbReference>
<gene>
    <name evidence="5" type="ORF">APZ42_017286</name>
</gene>
<proteinExistence type="inferred from homology"/>
<dbReference type="EMBL" id="LRGB01000687">
    <property type="protein sequence ID" value="KZS16699.1"/>
    <property type="molecule type" value="Genomic_DNA"/>
</dbReference>
<evidence type="ECO:0000256" key="2">
    <source>
        <dbReference type="SAM" id="SignalP"/>
    </source>
</evidence>
<comment type="similarity">
    <text evidence="1">Belongs to the PDGF/VEGF growth factor family.</text>
</comment>
<name>A0A0N8E7H9_9CRUS</name>
<feature type="signal peptide" evidence="2">
    <location>
        <begin position="1"/>
        <end position="29"/>
    </location>
</feature>
<keyword evidence="2" id="KW-0732">Signal</keyword>
<reference evidence="4" key="1">
    <citation type="submission" date="2015-10" db="EMBL/GenBank/DDBJ databases">
        <title>EvidentialGene: Evidence-directed Construction of Complete mRNA Transcriptomes without Genomes.</title>
        <authorList>
            <person name="Gilbert D.G."/>
        </authorList>
    </citation>
    <scope>NUCLEOTIDE SEQUENCE</scope>
</reference>
<reference evidence="5 6" key="2">
    <citation type="submission" date="2016-03" db="EMBL/GenBank/DDBJ databases">
        <title>EvidentialGene: Evidence-directed Construction of Genes on Genomes.</title>
        <authorList>
            <person name="Gilbert D.G."/>
            <person name="Choi J.-H."/>
            <person name="Mockaitis K."/>
            <person name="Colbourne J."/>
            <person name="Pfrender M."/>
        </authorList>
    </citation>
    <scope>NUCLEOTIDE SEQUENCE [LARGE SCALE GENOMIC DNA]</scope>
    <source>
        <strain evidence="5 6">Xinb3</strain>
        <tissue evidence="5">Complete organism</tissue>
    </source>
</reference>
<keyword evidence="1" id="KW-0339">Growth factor</keyword>
<dbReference type="GO" id="GO:0016020">
    <property type="term" value="C:membrane"/>
    <property type="evidence" value="ECO:0007669"/>
    <property type="project" value="InterPro"/>
</dbReference>
<dbReference type="PROSITE" id="PS50278">
    <property type="entry name" value="PDGF_2"/>
    <property type="match status" value="1"/>
</dbReference>